<name>A0A086M4C6_TOXGO</name>
<comment type="caution">
    <text evidence="1">The sequence shown here is derived from an EMBL/GenBank/DDBJ whole genome shotgun (WGS) entry which is preliminary data.</text>
</comment>
<evidence type="ECO:0000313" key="1">
    <source>
        <dbReference type="EMBL" id="KFG63744.1"/>
    </source>
</evidence>
<proteinExistence type="predicted"/>
<dbReference type="AlphaFoldDB" id="A0A086M4C6"/>
<organism evidence="1 2">
    <name type="scientific">Toxoplasma gondii RUB</name>
    <dbReference type="NCBI Taxonomy" id="935652"/>
    <lineage>
        <taxon>Eukaryota</taxon>
        <taxon>Sar</taxon>
        <taxon>Alveolata</taxon>
        <taxon>Apicomplexa</taxon>
        <taxon>Conoidasida</taxon>
        <taxon>Coccidia</taxon>
        <taxon>Eucoccidiorida</taxon>
        <taxon>Eimeriorina</taxon>
        <taxon>Sarcocystidae</taxon>
        <taxon>Toxoplasma</taxon>
    </lineage>
</organism>
<reference evidence="1 2" key="1">
    <citation type="submission" date="2014-05" db="EMBL/GenBank/DDBJ databases">
        <authorList>
            <person name="Sibley D."/>
            <person name="Venepally P."/>
            <person name="Karamycheva S."/>
            <person name="Hadjithomas M."/>
            <person name="Khan A."/>
            <person name="Brunk B."/>
            <person name="Roos D."/>
            <person name="Caler E."/>
            <person name="Lorenzi H."/>
        </authorList>
    </citation>
    <scope>NUCLEOTIDE SEQUENCE [LARGE SCALE GENOMIC DNA]</scope>
    <source>
        <strain evidence="1 2">RUB</strain>
    </source>
</reference>
<protein>
    <submittedName>
        <fullName evidence="1">Uncharacterized protein</fullName>
    </submittedName>
</protein>
<dbReference type="EMBL" id="AFYV02000858">
    <property type="protein sequence ID" value="KFG63744.1"/>
    <property type="molecule type" value="Genomic_DNA"/>
</dbReference>
<gene>
    <name evidence="1" type="ORF">TGRUB_429870</name>
</gene>
<evidence type="ECO:0000313" key="2">
    <source>
        <dbReference type="Proteomes" id="UP000028834"/>
    </source>
</evidence>
<dbReference type="Proteomes" id="UP000028834">
    <property type="component" value="Unassembled WGS sequence"/>
</dbReference>
<accession>A0A086M4C6</accession>
<dbReference type="VEuPathDB" id="ToxoDB:TGRUB_429870"/>
<sequence>MCLPSTPTFPQKLSARFPAGPGAPANPRLLFLIRSCAFVHARSRPQRFLPLSVGPENRDQRFVGRLPLVLFFVANPASETVPCSVAAQDTPAPWVLSVCFFPAGASSTQPLQFFFSWHTSQRVRTCLLTHIVGEEAPSLSRRHSEKRCTLWQHRRTPLTAAGFIRTLQPPSFNVFCHIGGFETCERNSHCCVHIF</sequence>